<dbReference type="Proteomes" id="UP001164929">
    <property type="component" value="Chromosome 8"/>
</dbReference>
<gene>
    <name evidence="1" type="ORF">NC653_020009</name>
</gene>
<dbReference type="EMBL" id="JAQIZT010000008">
    <property type="protein sequence ID" value="KAJ6986652.1"/>
    <property type="molecule type" value="Genomic_DNA"/>
</dbReference>
<comment type="caution">
    <text evidence="1">The sequence shown here is derived from an EMBL/GenBank/DDBJ whole genome shotgun (WGS) entry which is preliminary data.</text>
</comment>
<evidence type="ECO:0000313" key="1">
    <source>
        <dbReference type="EMBL" id="KAJ6986652.1"/>
    </source>
</evidence>
<keyword evidence="2" id="KW-1185">Reference proteome</keyword>
<reference evidence="1" key="1">
    <citation type="journal article" date="2023" name="Mol. Ecol. Resour.">
        <title>Chromosome-level genome assembly of a triploid poplar Populus alba 'Berolinensis'.</title>
        <authorList>
            <person name="Chen S."/>
            <person name="Yu Y."/>
            <person name="Wang X."/>
            <person name="Wang S."/>
            <person name="Zhang T."/>
            <person name="Zhou Y."/>
            <person name="He R."/>
            <person name="Meng N."/>
            <person name="Wang Y."/>
            <person name="Liu W."/>
            <person name="Liu Z."/>
            <person name="Liu J."/>
            <person name="Guo Q."/>
            <person name="Huang H."/>
            <person name="Sederoff R.R."/>
            <person name="Wang G."/>
            <person name="Qu G."/>
            <person name="Chen S."/>
        </authorList>
    </citation>
    <scope>NUCLEOTIDE SEQUENCE</scope>
    <source>
        <strain evidence="1">SC-2020</strain>
    </source>
</reference>
<protein>
    <submittedName>
        <fullName evidence="1">Uncharacterized protein</fullName>
    </submittedName>
</protein>
<dbReference type="AlphaFoldDB" id="A0AAD6MJS6"/>
<proteinExistence type="predicted"/>
<evidence type="ECO:0000313" key="2">
    <source>
        <dbReference type="Proteomes" id="UP001164929"/>
    </source>
</evidence>
<accession>A0AAD6MJS6</accession>
<organism evidence="1 2">
    <name type="scientific">Populus alba x Populus x berolinensis</name>
    <dbReference type="NCBI Taxonomy" id="444605"/>
    <lineage>
        <taxon>Eukaryota</taxon>
        <taxon>Viridiplantae</taxon>
        <taxon>Streptophyta</taxon>
        <taxon>Embryophyta</taxon>
        <taxon>Tracheophyta</taxon>
        <taxon>Spermatophyta</taxon>
        <taxon>Magnoliopsida</taxon>
        <taxon>eudicotyledons</taxon>
        <taxon>Gunneridae</taxon>
        <taxon>Pentapetalae</taxon>
        <taxon>rosids</taxon>
        <taxon>fabids</taxon>
        <taxon>Malpighiales</taxon>
        <taxon>Salicaceae</taxon>
        <taxon>Saliceae</taxon>
        <taxon>Populus</taxon>
    </lineage>
</organism>
<sequence>MKRVTAIPERKTIGISFPSNRIIRAAQKAAVMVAMEMKSVERPMISFKSRMSCHVKILEVQRLACYVPPGTVNAAVDIIFGHECSIEIQSFVRVYPALAAISGCGTWRQYSTSHCNSDMKRRLSIWAGIQEATMLSPLFFSGWQKAGNSDRRCCEGW</sequence>
<name>A0AAD6MJS6_9ROSI</name>